<comment type="caution">
    <text evidence="6">The sequence shown here is derived from an EMBL/GenBank/DDBJ whole genome shotgun (WGS) entry which is preliminary data.</text>
</comment>
<evidence type="ECO:0000259" key="5">
    <source>
        <dbReference type="PROSITE" id="PS51755"/>
    </source>
</evidence>
<dbReference type="SUPFAM" id="SSF52172">
    <property type="entry name" value="CheY-like"/>
    <property type="match status" value="1"/>
</dbReference>
<gene>
    <name evidence="6" type="ORF">BW34_01230</name>
</gene>
<sequence length="232" mass="25544">MRILIADDDPQIVRALRITLAARGYEVFTAADGAQAIAAAVDHHPDIFLLDLGMPELDGTEVIHAIRGWSDAPILVVSGRTGAADKVDALDAGADDYVTKPFSIDELLARIRALTRRAPQQEPDPVTEFGSISVDLAARSVMKTVDGHTERVRLTPTEWQLLEILLRNPGKLVTRQTILTSIWGSEHVSDTGYLRLYVSQLRRKLEDDPAQPRHILTEAGMGYRFELGDTLG</sequence>
<accession>A0A031FVF1</accession>
<dbReference type="PROSITE" id="PS50110">
    <property type="entry name" value="RESPONSE_REGULATORY"/>
    <property type="match status" value="1"/>
</dbReference>
<dbReference type="InterPro" id="IPR001789">
    <property type="entry name" value="Sig_transdc_resp-reg_receiver"/>
</dbReference>
<feature type="DNA-binding region" description="OmpR/PhoB-type" evidence="3">
    <location>
        <begin position="124"/>
        <end position="227"/>
    </location>
</feature>
<dbReference type="Gene3D" id="6.10.250.690">
    <property type="match status" value="1"/>
</dbReference>
<dbReference type="RefSeq" id="WP_036310402.1">
    <property type="nucleotide sequence ID" value="NZ_JFYO01000004.1"/>
</dbReference>
<dbReference type="InterPro" id="IPR036388">
    <property type="entry name" value="WH-like_DNA-bd_sf"/>
</dbReference>
<keyword evidence="7" id="KW-1185">Reference proteome</keyword>
<dbReference type="SMART" id="SM00862">
    <property type="entry name" value="Trans_reg_C"/>
    <property type="match status" value="1"/>
</dbReference>
<proteinExistence type="predicted"/>
<dbReference type="Pfam" id="PF00072">
    <property type="entry name" value="Response_reg"/>
    <property type="match status" value="1"/>
</dbReference>
<dbReference type="GO" id="GO:0000156">
    <property type="term" value="F:phosphorelay response regulator activity"/>
    <property type="evidence" value="ECO:0007669"/>
    <property type="project" value="TreeGrafter"/>
</dbReference>
<dbReference type="PROSITE" id="PS51755">
    <property type="entry name" value="OMPR_PHOB"/>
    <property type="match status" value="1"/>
</dbReference>
<dbReference type="GO" id="GO:0032993">
    <property type="term" value="C:protein-DNA complex"/>
    <property type="evidence" value="ECO:0007669"/>
    <property type="project" value="TreeGrafter"/>
</dbReference>
<feature type="domain" description="Response regulatory" evidence="4">
    <location>
        <begin position="2"/>
        <end position="115"/>
    </location>
</feature>
<dbReference type="InterPro" id="IPR011006">
    <property type="entry name" value="CheY-like_superfamily"/>
</dbReference>
<dbReference type="PANTHER" id="PTHR48111">
    <property type="entry name" value="REGULATOR OF RPOS"/>
    <property type="match status" value="1"/>
</dbReference>
<dbReference type="GO" id="GO:0005829">
    <property type="term" value="C:cytosol"/>
    <property type="evidence" value="ECO:0007669"/>
    <property type="project" value="TreeGrafter"/>
</dbReference>
<dbReference type="Pfam" id="PF00486">
    <property type="entry name" value="Trans_reg_C"/>
    <property type="match status" value="1"/>
</dbReference>
<keyword evidence="2" id="KW-0597">Phosphoprotein</keyword>
<evidence type="ECO:0000256" key="1">
    <source>
        <dbReference type="ARBA" id="ARBA00023125"/>
    </source>
</evidence>
<evidence type="ECO:0000256" key="3">
    <source>
        <dbReference type="PROSITE-ProRule" id="PRU01091"/>
    </source>
</evidence>
<feature type="domain" description="OmpR/PhoB-type" evidence="5">
    <location>
        <begin position="124"/>
        <end position="227"/>
    </location>
</feature>
<evidence type="ECO:0000256" key="2">
    <source>
        <dbReference type="PROSITE-ProRule" id="PRU00169"/>
    </source>
</evidence>
<dbReference type="InterPro" id="IPR039420">
    <property type="entry name" value="WalR-like"/>
</dbReference>
<dbReference type="GO" id="GO:0006355">
    <property type="term" value="P:regulation of DNA-templated transcription"/>
    <property type="evidence" value="ECO:0007669"/>
    <property type="project" value="InterPro"/>
</dbReference>
<dbReference type="EMBL" id="JFYO01000004">
    <property type="protein sequence ID" value="EZP28252.1"/>
    <property type="molecule type" value="Genomic_DNA"/>
</dbReference>
<name>A0A031FVF1_9MICO</name>
<evidence type="ECO:0000259" key="4">
    <source>
        <dbReference type="PROSITE" id="PS50110"/>
    </source>
</evidence>
<dbReference type="InterPro" id="IPR016032">
    <property type="entry name" value="Sig_transdc_resp-reg_C-effctor"/>
</dbReference>
<dbReference type="Gene3D" id="3.40.50.2300">
    <property type="match status" value="1"/>
</dbReference>
<dbReference type="OrthoDB" id="9802426at2"/>
<dbReference type="GO" id="GO:0000976">
    <property type="term" value="F:transcription cis-regulatory region binding"/>
    <property type="evidence" value="ECO:0007669"/>
    <property type="project" value="TreeGrafter"/>
</dbReference>
<feature type="modified residue" description="4-aspartylphosphate" evidence="2">
    <location>
        <position position="51"/>
    </location>
</feature>
<dbReference type="Proteomes" id="UP000024001">
    <property type="component" value="Unassembled WGS sequence"/>
</dbReference>
<dbReference type="InterPro" id="IPR001867">
    <property type="entry name" value="OmpR/PhoB-type_DNA-bd"/>
</dbReference>
<evidence type="ECO:0000313" key="6">
    <source>
        <dbReference type="EMBL" id="EZP28252.1"/>
    </source>
</evidence>
<reference evidence="6 7" key="1">
    <citation type="submission" date="2014-03" db="EMBL/GenBank/DDBJ databases">
        <title>Draft Genome Sequences of 13 Willow Endophytes.</title>
        <authorList>
            <person name="Gan H.Y."/>
            <person name="Gan H.M."/>
            <person name="Savka M.A."/>
            <person name="Hudson A.O."/>
        </authorList>
    </citation>
    <scope>NUCLEOTIDE SEQUENCE [LARGE SCALE GENOMIC DNA]</scope>
    <source>
        <strain evidence="6 7">RIT293</strain>
    </source>
</reference>
<protein>
    <submittedName>
        <fullName evidence="6">Putative KDP operon transcriptional regulatory protein KdpE</fullName>
    </submittedName>
</protein>
<dbReference type="eggNOG" id="COG0745">
    <property type="taxonomic scope" value="Bacteria"/>
</dbReference>
<dbReference type="SUPFAM" id="SSF46894">
    <property type="entry name" value="C-terminal effector domain of the bipartite response regulators"/>
    <property type="match status" value="1"/>
</dbReference>
<dbReference type="PANTHER" id="PTHR48111:SF50">
    <property type="entry name" value="KDP OPERON TRANSCRIPTIONAL REGULATORY PROTEIN KDPE"/>
    <property type="match status" value="1"/>
</dbReference>
<organism evidence="6 7">
    <name type="scientific">Microbacterium oleivorans</name>
    <dbReference type="NCBI Taxonomy" id="273677"/>
    <lineage>
        <taxon>Bacteria</taxon>
        <taxon>Bacillati</taxon>
        <taxon>Actinomycetota</taxon>
        <taxon>Actinomycetes</taxon>
        <taxon>Micrococcales</taxon>
        <taxon>Microbacteriaceae</taxon>
        <taxon>Microbacterium</taxon>
    </lineage>
</organism>
<dbReference type="PATRIC" id="fig|273677.3.peg.1213"/>
<keyword evidence="1 3" id="KW-0238">DNA-binding</keyword>
<dbReference type="CDD" id="cd00383">
    <property type="entry name" value="trans_reg_C"/>
    <property type="match status" value="1"/>
</dbReference>
<evidence type="ECO:0000313" key="7">
    <source>
        <dbReference type="Proteomes" id="UP000024001"/>
    </source>
</evidence>
<dbReference type="AlphaFoldDB" id="A0A031FVF1"/>
<dbReference type="Gene3D" id="1.10.10.10">
    <property type="entry name" value="Winged helix-like DNA-binding domain superfamily/Winged helix DNA-binding domain"/>
    <property type="match status" value="1"/>
</dbReference>
<dbReference type="SMART" id="SM00448">
    <property type="entry name" value="REC"/>
    <property type="match status" value="1"/>
</dbReference>